<dbReference type="EMBL" id="AFYH01171874">
    <property type="status" value="NOT_ANNOTATED_CDS"/>
    <property type="molecule type" value="Genomic_DNA"/>
</dbReference>
<evidence type="ECO:0000256" key="9">
    <source>
        <dbReference type="SAM" id="SignalP"/>
    </source>
</evidence>
<keyword evidence="4" id="KW-0677">Repeat</keyword>
<evidence type="ECO:0000256" key="8">
    <source>
        <dbReference type="ARBA" id="ARBA00046135"/>
    </source>
</evidence>
<dbReference type="InParanoid" id="H3AGH2"/>
<organism evidence="11 12">
    <name type="scientific">Latimeria chalumnae</name>
    <name type="common">Coelacanth</name>
    <dbReference type="NCBI Taxonomy" id="7897"/>
    <lineage>
        <taxon>Eukaryota</taxon>
        <taxon>Metazoa</taxon>
        <taxon>Chordata</taxon>
        <taxon>Craniata</taxon>
        <taxon>Vertebrata</taxon>
        <taxon>Euteleostomi</taxon>
        <taxon>Coelacanthiformes</taxon>
        <taxon>Coelacanthidae</taxon>
        <taxon>Latimeria</taxon>
    </lineage>
</organism>
<dbReference type="AlphaFoldDB" id="H3AGH2"/>
<evidence type="ECO:0000256" key="3">
    <source>
        <dbReference type="ARBA" id="ARBA00022729"/>
    </source>
</evidence>
<keyword evidence="12" id="KW-1185">Reference proteome</keyword>
<dbReference type="GO" id="GO:0008201">
    <property type="term" value="F:heparin binding"/>
    <property type="evidence" value="ECO:0007669"/>
    <property type="project" value="TreeGrafter"/>
</dbReference>
<feature type="domain" description="Fibronectin type-III" evidence="10">
    <location>
        <begin position="445"/>
        <end position="553"/>
    </location>
</feature>
<dbReference type="GO" id="GO:0005576">
    <property type="term" value="C:extracellular region"/>
    <property type="evidence" value="ECO:0007669"/>
    <property type="project" value="UniProtKB-SubCell"/>
</dbReference>
<dbReference type="SMART" id="SM00060">
    <property type="entry name" value="FN3"/>
    <property type="match status" value="2"/>
</dbReference>
<evidence type="ECO:0000259" key="10">
    <source>
        <dbReference type="SMART" id="SM00060"/>
    </source>
</evidence>
<dbReference type="Pfam" id="PF10179">
    <property type="entry name" value="NDNF"/>
    <property type="match status" value="1"/>
</dbReference>
<dbReference type="Ensembl" id="ENSLACT00000008811.1">
    <property type="protein sequence ID" value="ENSLACP00000008743.1"/>
    <property type="gene ID" value="ENSLACG00000007728.1"/>
</dbReference>
<feature type="signal peptide" evidence="9">
    <location>
        <begin position="1"/>
        <end position="24"/>
    </location>
</feature>
<feature type="chain" id="PRO_5003580260" description="Protein NDNF" evidence="9">
    <location>
        <begin position="25"/>
        <end position="567"/>
    </location>
</feature>
<dbReference type="PANTHER" id="PTHR14619">
    <property type="entry name" value="NEURON-DERIVED NEUROTROPHIC FACTOR"/>
    <property type="match status" value="1"/>
</dbReference>
<evidence type="ECO:0000256" key="1">
    <source>
        <dbReference type="ARBA" id="ARBA00004613"/>
    </source>
</evidence>
<dbReference type="InterPro" id="IPR036116">
    <property type="entry name" value="FN3_sf"/>
</dbReference>
<dbReference type="PANTHER" id="PTHR14619:SF9">
    <property type="entry name" value="PROTEIN NDNF"/>
    <property type="match status" value="1"/>
</dbReference>
<keyword evidence="2" id="KW-0964">Secreted</keyword>
<sequence>LEMSTWKACLLFCLLTVVISNCQSRKIVTPFHPSEGKGFVNEVLDPHLLTVLPDGKETKVYLMKNLLKRYFFLVKKGDTAFSVTVTPCDIPIEWWLAAQTPQETSYRNAKGDYERLNVEKSYRTLEAMGIVFRFKGNSVETYAGMSSHNTLYTLELLSTEKDAHTTVYLTTDIKSQPLYPELPSDPRMDIIGIGHTTVTLSWKPSPPVLQDKHNIQYCLLVNQEHNYKSLCAAETSMKFSNRFEPSSFVMSIRSDLQKTQAPKFKYSKDLLQLFNDLNLIYRGSSSDVRHICIGTNTVYTVPNLSPNTQYYFDVFVINLFTNASAAYTGTFAKTLEESQPKIMELKEGSLTQVNIKGKGQKLYRFRPQAGHRRIQFIFQSCSGHVRVYIQRNGRTLVSAIVSGLKYFTLKGKPMEMYIVQLKSTASTGSSVKVQASTQFHKHLFPLLPESLKIKSFSKLRTCHSITIAWLGTQERSKYCVYKKRIEADQIKTELKTANRCSDPETRRQSEKVLCKFFYEVNLQRAVTTETIKELEPGVIYLFDIYLIERSGISIKYQSKVVKTRKEC</sequence>
<evidence type="ECO:0000313" key="12">
    <source>
        <dbReference type="Proteomes" id="UP000008672"/>
    </source>
</evidence>
<dbReference type="GO" id="GO:0007399">
    <property type="term" value="P:nervous system development"/>
    <property type="evidence" value="ECO:0007669"/>
    <property type="project" value="UniProtKB-KW"/>
</dbReference>
<evidence type="ECO:0000256" key="7">
    <source>
        <dbReference type="ARBA" id="ARBA00024096"/>
    </source>
</evidence>
<reference evidence="11" key="2">
    <citation type="submission" date="2025-08" db="UniProtKB">
        <authorList>
            <consortium name="Ensembl"/>
        </authorList>
    </citation>
    <scope>IDENTIFICATION</scope>
</reference>
<dbReference type="InterPro" id="IPR003961">
    <property type="entry name" value="FN3_dom"/>
</dbReference>
<keyword evidence="3 9" id="KW-0732">Signal</keyword>
<comment type="subcellular location">
    <subcellularLocation>
        <location evidence="1">Secreted</location>
    </subcellularLocation>
</comment>
<dbReference type="Pfam" id="PF19433">
    <property type="entry name" value="NDNF_C"/>
    <property type="match status" value="1"/>
</dbReference>
<evidence type="ECO:0000256" key="4">
    <source>
        <dbReference type="ARBA" id="ARBA00022737"/>
    </source>
</evidence>
<evidence type="ECO:0000313" key="11">
    <source>
        <dbReference type="Ensembl" id="ENSLACP00000008743.1"/>
    </source>
</evidence>
<accession>H3AGH2</accession>
<dbReference type="InterPro" id="IPR055271">
    <property type="entry name" value="NDNF_Fn(III)_1"/>
</dbReference>
<dbReference type="InterPro" id="IPR056225">
    <property type="entry name" value="NDNF_N"/>
</dbReference>
<reference evidence="12" key="1">
    <citation type="submission" date="2011-08" db="EMBL/GenBank/DDBJ databases">
        <title>The draft genome of Latimeria chalumnae.</title>
        <authorList>
            <person name="Di Palma F."/>
            <person name="Alfoldi J."/>
            <person name="Johnson J."/>
            <person name="Berlin A."/>
            <person name="Gnerre S."/>
            <person name="Jaffe D."/>
            <person name="MacCallum I."/>
            <person name="Young S."/>
            <person name="Walker B.J."/>
            <person name="Lander E."/>
            <person name="Lindblad-Toh K."/>
        </authorList>
    </citation>
    <scope>NUCLEOTIDE SEQUENCE [LARGE SCALE GENOMIC DNA]</scope>
    <source>
        <strain evidence="12">Wild caught</strain>
    </source>
</reference>
<dbReference type="Pfam" id="PF24354">
    <property type="entry name" value="NDNF_N"/>
    <property type="match status" value="1"/>
</dbReference>
<dbReference type="InterPro" id="IPR013783">
    <property type="entry name" value="Ig-like_fold"/>
</dbReference>
<evidence type="ECO:0000256" key="5">
    <source>
        <dbReference type="ARBA" id="ARBA00022902"/>
    </source>
</evidence>
<comment type="function">
    <text evidence="8">Secretory protein that plays a role in various cellular processes. Acts as a chemorepellent acting on gonadotropin-releasing hormone (GnRH) expressing neurons regulating their migration to the hypothalamus. Also promotes neuron migration, growth and survival as well as neurite outgrowth and is involved in the development of the olfactory system. May also act through the regulation of growth factors activity and downstream signaling. Also regulates extracellular matrix assembly and cell adhesiveness. Promotes endothelial cell survival, vessel formation and plays an important role in the process of revascularization through NOS3-dependent mechanisms.</text>
</comment>
<evidence type="ECO:0000256" key="2">
    <source>
        <dbReference type="ARBA" id="ARBA00022525"/>
    </source>
</evidence>
<dbReference type="HOGENOM" id="CLU_041753_0_0_1"/>
<dbReference type="InterPro" id="IPR045805">
    <property type="entry name" value="NDNF_C"/>
</dbReference>
<dbReference type="Gene3D" id="2.60.40.10">
    <property type="entry name" value="Immunoglobulins"/>
    <property type="match status" value="1"/>
</dbReference>
<dbReference type="Proteomes" id="UP000008672">
    <property type="component" value="Unassembled WGS sequence"/>
</dbReference>
<keyword evidence="6" id="KW-0325">Glycoprotein</keyword>
<gene>
    <name evidence="11" type="primary">LOC102365606</name>
</gene>
<feature type="domain" description="Fibronectin type-III" evidence="10">
    <location>
        <begin position="180"/>
        <end position="324"/>
    </location>
</feature>
<dbReference type="GeneTree" id="ENSGT00390000007586"/>
<protein>
    <recommendedName>
        <fullName evidence="7">Protein NDNF</fullName>
    </recommendedName>
</protein>
<name>H3AGH2_LATCH</name>
<dbReference type="InterPro" id="IPR019326">
    <property type="entry name" value="NDNF"/>
</dbReference>
<dbReference type="SUPFAM" id="SSF49265">
    <property type="entry name" value="Fibronectin type III"/>
    <property type="match status" value="1"/>
</dbReference>
<proteinExistence type="predicted"/>
<keyword evidence="5" id="KW-0524">Neurogenesis</keyword>
<dbReference type="OMA" id="WMETRNA"/>
<evidence type="ECO:0000256" key="6">
    <source>
        <dbReference type="ARBA" id="ARBA00023180"/>
    </source>
</evidence>
<reference evidence="11" key="3">
    <citation type="submission" date="2025-09" db="UniProtKB">
        <authorList>
            <consortium name="Ensembl"/>
        </authorList>
    </citation>
    <scope>IDENTIFICATION</scope>
</reference>
<dbReference type="eggNOG" id="KOG4806">
    <property type="taxonomic scope" value="Eukaryota"/>
</dbReference>